<dbReference type="Pfam" id="PF07833">
    <property type="entry name" value="Cu_amine_oxidN1"/>
    <property type="match status" value="1"/>
</dbReference>
<evidence type="ECO:0000256" key="1">
    <source>
        <dbReference type="SAM" id="SignalP"/>
    </source>
</evidence>
<accession>A0ABN7RSP8</accession>
<dbReference type="RefSeq" id="WP_015253716.1">
    <property type="nucleotide sequence ID" value="NZ_CAJRAY010000019.1"/>
</dbReference>
<reference evidence="3 4" key="1">
    <citation type="submission" date="2021-04" db="EMBL/GenBank/DDBJ databases">
        <authorList>
            <person name="Rakotoarivonina H."/>
        </authorList>
    </citation>
    <scope>NUCLEOTIDE SEQUENCE [LARGE SCALE GENOMIC DNA]</scope>
    <source>
        <strain evidence="3 4">XE</strain>
    </source>
</reference>
<evidence type="ECO:0000313" key="4">
    <source>
        <dbReference type="Proteomes" id="UP000681526"/>
    </source>
</evidence>
<proteinExistence type="predicted"/>
<name>A0ABN7RSP8_THEXY</name>
<comment type="caution">
    <text evidence="3">The sequence shown here is derived from an EMBL/GenBank/DDBJ whole genome shotgun (WGS) entry which is preliminary data.</text>
</comment>
<protein>
    <recommendedName>
        <fullName evidence="2">Copper amine oxidase-like N-terminal domain-containing protein</fullName>
    </recommendedName>
</protein>
<dbReference type="Proteomes" id="UP000681526">
    <property type="component" value="Unassembled WGS sequence"/>
</dbReference>
<keyword evidence="4" id="KW-1185">Reference proteome</keyword>
<gene>
    <name evidence="3" type="primary">txxe 3921</name>
    <name evidence="3" type="ORF">TXXE_04505</name>
</gene>
<dbReference type="EMBL" id="CAJRAY010000019">
    <property type="protein sequence ID" value="CAG5080761.1"/>
    <property type="molecule type" value="Genomic_DNA"/>
</dbReference>
<organism evidence="3 4">
    <name type="scientific">Thermobacillus xylanilyticus</name>
    <dbReference type="NCBI Taxonomy" id="76633"/>
    <lineage>
        <taxon>Bacteria</taxon>
        <taxon>Bacillati</taxon>
        <taxon>Bacillota</taxon>
        <taxon>Bacilli</taxon>
        <taxon>Bacillales</taxon>
        <taxon>Paenibacillaceae</taxon>
        <taxon>Thermobacillus</taxon>
    </lineage>
</organism>
<dbReference type="InterPro" id="IPR012854">
    <property type="entry name" value="Cu_amine_oxidase-like_N"/>
</dbReference>
<evidence type="ECO:0000313" key="3">
    <source>
        <dbReference type="EMBL" id="CAG5080761.1"/>
    </source>
</evidence>
<feature type="chain" id="PRO_5047513965" description="Copper amine oxidase-like N-terminal domain-containing protein" evidence="1">
    <location>
        <begin position="24"/>
        <end position="231"/>
    </location>
</feature>
<keyword evidence="1" id="KW-0732">Signal</keyword>
<feature type="domain" description="Copper amine oxidase-like N-terminal" evidence="2">
    <location>
        <begin position="31"/>
        <end position="93"/>
    </location>
</feature>
<evidence type="ECO:0000259" key="2">
    <source>
        <dbReference type="Pfam" id="PF07833"/>
    </source>
</evidence>
<feature type="signal peptide" evidence="1">
    <location>
        <begin position="1"/>
        <end position="23"/>
    </location>
</feature>
<sequence length="231" mass="25265">MKTRMLLTAVISMMVGFSLSLTAAGDALLQEVRAYLNKEIAIVLNGGPWEMNVAGERLYPMTFEGRTYLPVRAVAEALSVPIAYDAASKTIYIGERTTKVPVITENYRPVSSRIISDASQRLINGTDHGTVALFGNVINSNSYIQLEPDAKYSKLVLYVDVDGDDVDLRIVNRNDPTGTVILKSVVVTEADGLKEIEVDITGIRTLSVDVMTTEPNKSAAVRIAVDKSYYQ</sequence>